<proteinExistence type="predicted"/>
<accession>A0ABU4DF90</accession>
<dbReference type="InterPro" id="IPR029058">
    <property type="entry name" value="AB_hydrolase_fold"/>
</dbReference>
<evidence type="ECO:0000313" key="2">
    <source>
        <dbReference type="Proteomes" id="UP001185779"/>
    </source>
</evidence>
<dbReference type="SUPFAM" id="SSF53474">
    <property type="entry name" value="alpha/beta-Hydrolases"/>
    <property type="match status" value="1"/>
</dbReference>
<dbReference type="Gene3D" id="3.40.50.1820">
    <property type="entry name" value="alpha/beta hydrolase"/>
    <property type="match status" value="1"/>
</dbReference>
<dbReference type="RefSeq" id="WP_191834931.1">
    <property type="nucleotide sequence ID" value="NZ_CP096596.1"/>
</dbReference>
<keyword evidence="2" id="KW-1185">Reference proteome</keyword>
<comment type="caution">
    <text evidence="1">The sequence shown here is derived from an EMBL/GenBank/DDBJ whole genome shotgun (WGS) entry which is preliminary data.</text>
</comment>
<evidence type="ECO:0000313" key="1">
    <source>
        <dbReference type="EMBL" id="MDV6308406.1"/>
    </source>
</evidence>
<protein>
    <submittedName>
        <fullName evidence="1">Uncharacterized protein</fullName>
    </submittedName>
</protein>
<sequence>MSLDIDARELAAELLGGWRAVIDVDELVDPAHPGSVAPETIAAAIRDKAIGLGLLDAESFDRMLQRMTSSAERAIAHRPRPYDAMLVVATDGEEDSTDEAPNRWAHHVGGDITRIDIDTDHLGIVGSEALAEFGPRIDAALSDAESRRR</sequence>
<dbReference type="EMBL" id="JAWLKI010000014">
    <property type="protein sequence ID" value="MDV6308406.1"/>
    <property type="molecule type" value="Genomic_DNA"/>
</dbReference>
<organism evidence="1 2">
    <name type="scientific">Gordonia amicalis</name>
    <dbReference type="NCBI Taxonomy" id="89053"/>
    <lineage>
        <taxon>Bacteria</taxon>
        <taxon>Bacillati</taxon>
        <taxon>Actinomycetota</taxon>
        <taxon>Actinomycetes</taxon>
        <taxon>Mycobacteriales</taxon>
        <taxon>Gordoniaceae</taxon>
        <taxon>Gordonia</taxon>
    </lineage>
</organism>
<gene>
    <name evidence="1" type="ORF">R3P94_13950</name>
</gene>
<name>A0ABU4DF90_9ACTN</name>
<reference evidence="1 2" key="1">
    <citation type="submission" date="2023-10" db="EMBL/GenBank/DDBJ databases">
        <title>Development of a sustainable strategy for remediation of hydrocarbon-contaminated territories based on the waste exchange concept.</title>
        <authorList>
            <person name="Krivoruchko A."/>
        </authorList>
    </citation>
    <scope>NUCLEOTIDE SEQUENCE [LARGE SCALE GENOMIC DNA]</scope>
    <source>
        <strain evidence="1 2">IEGM 1266</strain>
    </source>
</reference>
<dbReference type="Proteomes" id="UP001185779">
    <property type="component" value="Unassembled WGS sequence"/>
</dbReference>